<gene>
    <name evidence="1" type="ORF">F2Q69_00020183</name>
</gene>
<evidence type="ECO:0000313" key="1">
    <source>
        <dbReference type="EMBL" id="KAF3538666.1"/>
    </source>
</evidence>
<evidence type="ECO:0000313" key="2">
    <source>
        <dbReference type="Proteomes" id="UP000712600"/>
    </source>
</evidence>
<protein>
    <submittedName>
        <fullName evidence="1">Uncharacterized protein</fullName>
    </submittedName>
</protein>
<dbReference type="EMBL" id="QGKX02001290">
    <property type="protein sequence ID" value="KAF3538666.1"/>
    <property type="molecule type" value="Genomic_DNA"/>
</dbReference>
<accession>A0A8S9QA04</accession>
<proteinExistence type="predicted"/>
<dbReference type="Proteomes" id="UP000712600">
    <property type="component" value="Unassembled WGS sequence"/>
</dbReference>
<sequence length="214" mass="23836">MGEVLRHSSTHPAHLLCSAVASPLLSRRNLPSVSMFQRRQRVAIDSEELGQIFHLKGLVSSLMSIYIPLSPKSTKPVCIINSNSGTFVGLSHHGLVLCNKFILNGESFVTTFLLFGEITFTISLRFGVNLSAIVLWIENSFQRSVLKTLRAKIIVRLPLMAEELEIGIIPINSEAILKKLPVIFHEVNRGIKKLVEATKHTKRRGRTVEPEHGP</sequence>
<reference evidence="1" key="1">
    <citation type="submission" date="2019-12" db="EMBL/GenBank/DDBJ databases">
        <title>Genome sequencing and annotation of Brassica cretica.</title>
        <authorList>
            <person name="Studholme D.J."/>
            <person name="Sarris P."/>
        </authorList>
    </citation>
    <scope>NUCLEOTIDE SEQUENCE</scope>
    <source>
        <strain evidence="1">PFS-109/04</strain>
        <tissue evidence="1">Leaf</tissue>
    </source>
</reference>
<organism evidence="1 2">
    <name type="scientific">Brassica cretica</name>
    <name type="common">Mustard</name>
    <dbReference type="NCBI Taxonomy" id="69181"/>
    <lineage>
        <taxon>Eukaryota</taxon>
        <taxon>Viridiplantae</taxon>
        <taxon>Streptophyta</taxon>
        <taxon>Embryophyta</taxon>
        <taxon>Tracheophyta</taxon>
        <taxon>Spermatophyta</taxon>
        <taxon>Magnoliopsida</taxon>
        <taxon>eudicotyledons</taxon>
        <taxon>Gunneridae</taxon>
        <taxon>Pentapetalae</taxon>
        <taxon>rosids</taxon>
        <taxon>malvids</taxon>
        <taxon>Brassicales</taxon>
        <taxon>Brassicaceae</taxon>
        <taxon>Brassiceae</taxon>
        <taxon>Brassica</taxon>
    </lineage>
</organism>
<name>A0A8S9QA04_BRACR</name>
<dbReference type="AlphaFoldDB" id="A0A8S9QA04"/>
<comment type="caution">
    <text evidence="1">The sequence shown here is derived from an EMBL/GenBank/DDBJ whole genome shotgun (WGS) entry which is preliminary data.</text>
</comment>